<dbReference type="InterPro" id="IPR049883">
    <property type="entry name" value="NOTCH1_EGF-like"/>
</dbReference>
<dbReference type="Pfam" id="PF00059">
    <property type="entry name" value="Lectin_C"/>
    <property type="match status" value="1"/>
</dbReference>
<dbReference type="AlphaFoldDB" id="A0A3Q1IPX7"/>
<reference evidence="13" key="2">
    <citation type="submission" date="2025-08" db="UniProtKB">
        <authorList>
            <consortium name="Ensembl"/>
        </authorList>
    </citation>
    <scope>IDENTIFICATION</scope>
</reference>
<evidence type="ECO:0000256" key="10">
    <source>
        <dbReference type="SAM" id="Phobius"/>
    </source>
</evidence>
<evidence type="ECO:0000256" key="8">
    <source>
        <dbReference type="ARBA" id="ARBA00023136"/>
    </source>
</evidence>
<dbReference type="InterPro" id="IPR016186">
    <property type="entry name" value="C-type_lectin-like/link_sf"/>
</dbReference>
<evidence type="ECO:0000256" key="5">
    <source>
        <dbReference type="ARBA" id="ARBA00022729"/>
    </source>
</evidence>
<keyword evidence="5 11" id="KW-0732">Signal</keyword>
<dbReference type="PANTHER" id="PTHR14789:SF8">
    <property type="entry name" value="C-TYPE LECTIN DOMAIN FAMILY 14 MEMBER A PRECURSOR-RELATED"/>
    <property type="match status" value="1"/>
</dbReference>
<protein>
    <recommendedName>
        <fullName evidence="12">C-type lectin domain-containing protein</fullName>
    </recommendedName>
</protein>
<dbReference type="GO" id="GO:0032502">
    <property type="term" value="P:developmental process"/>
    <property type="evidence" value="ECO:0007669"/>
    <property type="project" value="UniProtKB-ARBA"/>
</dbReference>
<dbReference type="Pfam" id="PF07645">
    <property type="entry name" value="EGF_CA"/>
    <property type="match status" value="1"/>
</dbReference>
<dbReference type="GO" id="GO:0005509">
    <property type="term" value="F:calcium ion binding"/>
    <property type="evidence" value="ECO:0007669"/>
    <property type="project" value="InterPro"/>
</dbReference>
<keyword evidence="4 10" id="KW-0812">Transmembrane</keyword>
<feature type="signal peptide" evidence="11">
    <location>
        <begin position="1"/>
        <end position="22"/>
    </location>
</feature>
<dbReference type="GeneTree" id="ENSGT01030000234930"/>
<evidence type="ECO:0000256" key="9">
    <source>
        <dbReference type="ARBA" id="ARBA00023157"/>
    </source>
</evidence>
<evidence type="ECO:0000256" key="4">
    <source>
        <dbReference type="ARBA" id="ARBA00022692"/>
    </source>
</evidence>
<evidence type="ECO:0000313" key="13">
    <source>
        <dbReference type="Ensembl" id="ENSATEP00000019768.2"/>
    </source>
</evidence>
<dbReference type="InterPro" id="IPR001881">
    <property type="entry name" value="EGF-like_Ca-bd_dom"/>
</dbReference>
<keyword evidence="6" id="KW-0430">Lectin</keyword>
<keyword evidence="3" id="KW-0597">Phosphoprotein</keyword>
<evidence type="ECO:0000256" key="11">
    <source>
        <dbReference type="SAM" id="SignalP"/>
    </source>
</evidence>
<evidence type="ECO:0000259" key="12">
    <source>
        <dbReference type="PROSITE" id="PS50041"/>
    </source>
</evidence>
<dbReference type="OrthoDB" id="9890094at2759"/>
<dbReference type="InParanoid" id="A0A3Q1IPX7"/>
<accession>A0A3Q1IPX7</accession>
<dbReference type="PROSITE" id="PS50041">
    <property type="entry name" value="C_TYPE_LECTIN_2"/>
    <property type="match status" value="1"/>
</dbReference>
<evidence type="ECO:0000256" key="2">
    <source>
        <dbReference type="ARBA" id="ARBA00022536"/>
    </source>
</evidence>
<dbReference type="InterPro" id="IPR018097">
    <property type="entry name" value="EGF_Ca-bd_CS"/>
</dbReference>
<name>A0A3Q1IPX7_ANATE</name>
<feature type="domain" description="C-type lectin" evidence="12">
    <location>
        <begin position="30"/>
        <end position="157"/>
    </location>
</feature>
<evidence type="ECO:0000256" key="3">
    <source>
        <dbReference type="ARBA" id="ARBA00022553"/>
    </source>
</evidence>
<feature type="chain" id="PRO_5030080008" description="C-type lectin domain-containing protein" evidence="11">
    <location>
        <begin position="23"/>
        <end position="349"/>
    </location>
</feature>
<keyword evidence="14" id="KW-1185">Reference proteome</keyword>
<dbReference type="InterPro" id="IPR016187">
    <property type="entry name" value="CTDL_fold"/>
</dbReference>
<dbReference type="SUPFAM" id="SSF57196">
    <property type="entry name" value="EGF/Laminin"/>
    <property type="match status" value="1"/>
</dbReference>
<dbReference type="PANTHER" id="PTHR14789">
    <property type="entry name" value="CHONDROLECTIN VARIANT CHODLFDELTAE"/>
    <property type="match status" value="1"/>
</dbReference>
<keyword evidence="8 10" id="KW-0472">Membrane</keyword>
<dbReference type="Proteomes" id="UP000265040">
    <property type="component" value="Chromosome 22"/>
</dbReference>
<dbReference type="InterPro" id="IPR001304">
    <property type="entry name" value="C-type_lectin-like"/>
</dbReference>
<organism evidence="13 14">
    <name type="scientific">Anabas testudineus</name>
    <name type="common">Climbing perch</name>
    <name type="synonym">Anthias testudineus</name>
    <dbReference type="NCBI Taxonomy" id="64144"/>
    <lineage>
        <taxon>Eukaryota</taxon>
        <taxon>Metazoa</taxon>
        <taxon>Chordata</taxon>
        <taxon>Craniata</taxon>
        <taxon>Vertebrata</taxon>
        <taxon>Euteleostomi</taxon>
        <taxon>Actinopterygii</taxon>
        <taxon>Neopterygii</taxon>
        <taxon>Teleostei</taxon>
        <taxon>Neoteleostei</taxon>
        <taxon>Acanthomorphata</taxon>
        <taxon>Anabantaria</taxon>
        <taxon>Anabantiformes</taxon>
        <taxon>Anabantoidei</taxon>
        <taxon>Anabantidae</taxon>
        <taxon>Anabas</taxon>
    </lineage>
</organism>
<dbReference type="SUPFAM" id="SSF56436">
    <property type="entry name" value="C-type lectin-like"/>
    <property type="match status" value="1"/>
</dbReference>
<dbReference type="InterPro" id="IPR051505">
    <property type="entry name" value="C-type_lectin_domain"/>
</dbReference>
<comment type="subcellular location">
    <subcellularLocation>
        <location evidence="1">Membrane</location>
        <topology evidence="1">Single-pass type I membrane protein</topology>
    </subcellularLocation>
</comment>
<dbReference type="Gene3D" id="2.10.25.10">
    <property type="entry name" value="Laminin"/>
    <property type="match status" value="1"/>
</dbReference>
<evidence type="ECO:0000256" key="1">
    <source>
        <dbReference type="ARBA" id="ARBA00004479"/>
    </source>
</evidence>
<dbReference type="STRING" id="64144.ENSATEP00000019768"/>
<keyword evidence="9" id="KW-1015">Disulfide bond</keyword>
<reference evidence="13" key="3">
    <citation type="submission" date="2025-09" db="UniProtKB">
        <authorList>
            <consortium name="Ensembl"/>
        </authorList>
    </citation>
    <scope>IDENTIFICATION</scope>
</reference>
<dbReference type="Ensembl" id="ENSATET00000020111.2">
    <property type="protein sequence ID" value="ENSATEP00000019768.2"/>
    <property type="gene ID" value="ENSATEG00000013787.2"/>
</dbReference>
<evidence type="ECO:0000256" key="7">
    <source>
        <dbReference type="ARBA" id="ARBA00022989"/>
    </source>
</evidence>
<feature type="transmembrane region" description="Helical" evidence="10">
    <location>
        <begin position="300"/>
        <end position="326"/>
    </location>
</feature>
<keyword evidence="7 10" id="KW-1133">Transmembrane helix</keyword>
<dbReference type="Gene3D" id="3.10.100.10">
    <property type="entry name" value="Mannose-Binding Protein A, subunit A"/>
    <property type="match status" value="1"/>
</dbReference>
<reference evidence="13" key="1">
    <citation type="submission" date="2021-04" db="EMBL/GenBank/DDBJ databases">
        <authorList>
            <consortium name="Wellcome Sanger Institute Data Sharing"/>
        </authorList>
    </citation>
    <scope>NUCLEOTIDE SEQUENCE [LARGE SCALE GENOMIC DNA]</scope>
</reference>
<dbReference type="SMART" id="SM00179">
    <property type="entry name" value="EGF_CA"/>
    <property type="match status" value="1"/>
</dbReference>
<dbReference type="PROSITE" id="PS01187">
    <property type="entry name" value="EGF_CA"/>
    <property type="match status" value="1"/>
</dbReference>
<dbReference type="GO" id="GO:0030246">
    <property type="term" value="F:carbohydrate binding"/>
    <property type="evidence" value="ECO:0007669"/>
    <property type="project" value="UniProtKB-KW"/>
</dbReference>
<evidence type="ECO:0000256" key="6">
    <source>
        <dbReference type="ARBA" id="ARBA00022734"/>
    </source>
</evidence>
<dbReference type="GO" id="GO:0016020">
    <property type="term" value="C:membrane"/>
    <property type="evidence" value="ECO:0007669"/>
    <property type="project" value="UniProtKB-SubCell"/>
</dbReference>
<proteinExistence type="predicted"/>
<evidence type="ECO:0000313" key="14">
    <source>
        <dbReference type="Proteomes" id="UP000265040"/>
    </source>
</evidence>
<sequence length="349" mass="38448">MASRLYCCWTYLWIILFRSVSADSDSLPRYNISRYPANFDQATQNCSPGVLTTFATKQEISNILKLISDSVQGNFTFWIGLKKPKDACIFPHRPLRGFKWTEDGGEHSDVIHWAAEPQQTCTSVLCAALTGGFDRSAGSRWSLTAVTCKNKYHFICKLRDGLTRPMAENRETGVKTTTADPVPTTSEPKLETAVECWSNDLLELHCQGRPSVWRLPDESPANFTTICQKCEVGFKKDASAKCVDVDECGGGEAHCKHTCLNTQGSYRCVCADESGNAHEEDSPACLRSVTVEEGGPLRGVLVPVLVAVVALVVLVVIVTVIVKCCVMRRSKKKKAEKKAEKMVRLTGSS</sequence>
<keyword evidence="2" id="KW-0245">EGF-like domain</keyword>